<accession>B0EPZ6</accession>
<organism evidence="2">
    <name type="scientific">Entamoeba dispar (strain ATCC PRA-260 / SAW760)</name>
    <dbReference type="NCBI Taxonomy" id="370354"/>
    <lineage>
        <taxon>Eukaryota</taxon>
        <taxon>Amoebozoa</taxon>
        <taxon>Evosea</taxon>
        <taxon>Archamoebae</taxon>
        <taxon>Mastigamoebida</taxon>
        <taxon>Entamoebidae</taxon>
        <taxon>Entamoeba</taxon>
    </lineage>
</organism>
<protein>
    <submittedName>
        <fullName evidence="1">Uncharacterized protein</fullName>
    </submittedName>
</protein>
<keyword evidence="2" id="KW-1185">Reference proteome</keyword>
<name>B0EPZ6_ENTDS</name>
<dbReference type="KEGG" id="edi:EDI_063060"/>
<dbReference type="GeneID" id="5885356"/>
<proteinExistence type="predicted"/>
<reference evidence="2" key="1">
    <citation type="submission" date="2007-12" db="EMBL/GenBank/DDBJ databases">
        <title>Annotation of Entamoeba dispar SAW760.</title>
        <authorList>
            <person name="Lorenzi H."/>
            <person name="Inman J."/>
            <person name="Schobel S."/>
            <person name="Amedeo P."/>
            <person name="Caler E."/>
        </authorList>
    </citation>
    <scope>NUCLEOTIDE SEQUENCE [LARGE SCALE GENOMIC DNA]</scope>
    <source>
        <strain evidence="2">ATCC PRA-260 / SAW760</strain>
    </source>
</reference>
<dbReference type="Proteomes" id="UP000008076">
    <property type="component" value="Unassembled WGS sequence"/>
</dbReference>
<evidence type="ECO:0000313" key="1">
    <source>
        <dbReference type="EMBL" id="EDR23408.1"/>
    </source>
</evidence>
<gene>
    <name evidence="1" type="ORF">EDI_063060</name>
</gene>
<evidence type="ECO:0000313" key="2">
    <source>
        <dbReference type="Proteomes" id="UP000008076"/>
    </source>
</evidence>
<dbReference type="AlphaFoldDB" id="B0EPZ6"/>
<dbReference type="EMBL" id="DS550311">
    <property type="protein sequence ID" value="EDR23408.1"/>
    <property type="molecule type" value="Genomic_DNA"/>
</dbReference>
<dbReference type="VEuPathDB" id="AmoebaDB:EDI_063060"/>
<dbReference type="RefSeq" id="XP_001740198.1">
    <property type="nucleotide sequence ID" value="XM_001740146.1"/>
</dbReference>
<sequence>MDYGIILMKKWRRIWCCLRCICEDGKGNCVMLCIYGKSCLNGCNKPDFCDCCDTIIGYNEYCSGCKDGYMCYRKKTIENIVIKILCQVVNFFKEYNFKILLHFHFF</sequence>